<organism evidence="2">
    <name type="scientific">Neobodo designis</name>
    <name type="common">Flagellated protozoan</name>
    <name type="synonym">Bodo designis</name>
    <dbReference type="NCBI Taxonomy" id="312471"/>
    <lineage>
        <taxon>Eukaryota</taxon>
        <taxon>Discoba</taxon>
        <taxon>Euglenozoa</taxon>
        <taxon>Kinetoplastea</taxon>
        <taxon>Metakinetoplastina</taxon>
        <taxon>Neobodonida</taxon>
        <taxon>Neobodo</taxon>
    </lineage>
</organism>
<feature type="region of interest" description="Disordered" evidence="1">
    <location>
        <begin position="104"/>
        <end position="226"/>
    </location>
</feature>
<protein>
    <submittedName>
        <fullName evidence="2">Uncharacterized protein</fullName>
    </submittedName>
</protein>
<feature type="compositionally biased region" description="Low complexity" evidence="1">
    <location>
        <begin position="201"/>
        <end position="211"/>
    </location>
</feature>
<evidence type="ECO:0000256" key="1">
    <source>
        <dbReference type="SAM" id="MobiDB-lite"/>
    </source>
</evidence>
<accession>A0A7S1MMD1</accession>
<reference evidence="2" key="1">
    <citation type="submission" date="2021-01" db="EMBL/GenBank/DDBJ databases">
        <authorList>
            <person name="Corre E."/>
            <person name="Pelletier E."/>
            <person name="Niang G."/>
            <person name="Scheremetjew M."/>
            <person name="Finn R."/>
            <person name="Kale V."/>
            <person name="Holt S."/>
            <person name="Cochrane G."/>
            <person name="Meng A."/>
            <person name="Brown T."/>
            <person name="Cohen L."/>
        </authorList>
    </citation>
    <scope>NUCLEOTIDE SEQUENCE</scope>
    <source>
        <strain evidence="2">CCAP 1951/1</strain>
    </source>
</reference>
<proteinExistence type="predicted"/>
<dbReference type="EMBL" id="HBGF01037259">
    <property type="protein sequence ID" value="CAD9135736.1"/>
    <property type="molecule type" value="Transcribed_RNA"/>
</dbReference>
<dbReference type="AlphaFoldDB" id="A0A7S1MMD1"/>
<sequence>MPATPLVSMLPHTSSPPAGSFVMPAAPSPRASPAQACAEAVRVFGLLQDAVLRGSQTADSAIDTWTSYVRAVGGVPTLAKDDSVTAVLQTLFNSLEGLRSVAGAHPAGQLSPHSASSHHLDEQLGDTAHSPPARGRLRARLGNSSPQNGLNSSGTVPPLTAAAIQTPHTPAGPPEEAAALRGGSFRNKGASPANAGNIETASALAPPASALEGGLTADECEGFKLE</sequence>
<evidence type="ECO:0000313" key="2">
    <source>
        <dbReference type="EMBL" id="CAD9135736.1"/>
    </source>
</evidence>
<name>A0A7S1MMD1_NEODS</name>
<gene>
    <name evidence="2" type="ORF">NDES1114_LOCUS24932</name>
</gene>
<feature type="compositionally biased region" description="Polar residues" evidence="1">
    <location>
        <begin position="142"/>
        <end position="155"/>
    </location>
</feature>